<accession>A0A8J8P3A9</accession>
<keyword evidence="3" id="KW-1185">Reference proteome</keyword>
<feature type="compositionally biased region" description="Basic and acidic residues" evidence="1">
    <location>
        <begin position="41"/>
        <end position="61"/>
    </location>
</feature>
<sequence>MNKFTKYNAKFERWKKRYIMKRQQEELLQDKHSVHPSHQQQLDHLKRSTHKPEEPAKKSASKEQLNLSSDQKQSKPAIQSYYPRNSNVAEQQSSIFPLSLELQKRSLYPRQDRGYMMPEEQFMRMNNPSKSKEIGKLSVPKLLPTSSDHSQRKSTPQVSGNQQISNRQIEGMLRVHSMVGKNQ</sequence>
<name>A0A8J8P3A9_HALGN</name>
<feature type="region of interest" description="Disordered" evidence="1">
    <location>
        <begin position="130"/>
        <end position="169"/>
    </location>
</feature>
<evidence type="ECO:0000313" key="2">
    <source>
        <dbReference type="EMBL" id="TNV84999.1"/>
    </source>
</evidence>
<evidence type="ECO:0000256" key="1">
    <source>
        <dbReference type="SAM" id="MobiDB-lite"/>
    </source>
</evidence>
<protein>
    <submittedName>
        <fullName evidence="2">Uncharacterized protein</fullName>
    </submittedName>
</protein>
<dbReference type="EMBL" id="RRYP01002240">
    <property type="protein sequence ID" value="TNV84999.1"/>
    <property type="molecule type" value="Genomic_DNA"/>
</dbReference>
<proteinExistence type="predicted"/>
<reference evidence="2" key="1">
    <citation type="submission" date="2019-06" db="EMBL/GenBank/DDBJ databases">
        <authorList>
            <person name="Zheng W."/>
        </authorList>
    </citation>
    <scope>NUCLEOTIDE SEQUENCE</scope>
    <source>
        <strain evidence="2">QDHG01</strain>
    </source>
</reference>
<dbReference type="AlphaFoldDB" id="A0A8J8P3A9"/>
<feature type="compositionally biased region" description="Polar residues" evidence="1">
    <location>
        <begin position="144"/>
        <end position="168"/>
    </location>
</feature>
<organism evidence="2 3">
    <name type="scientific">Halteria grandinella</name>
    <dbReference type="NCBI Taxonomy" id="5974"/>
    <lineage>
        <taxon>Eukaryota</taxon>
        <taxon>Sar</taxon>
        <taxon>Alveolata</taxon>
        <taxon>Ciliophora</taxon>
        <taxon>Intramacronucleata</taxon>
        <taxon>Spirotrichea</taxon>
        <taxon>Stichotrichia</taxon>
        <taxon>Sporadotrichida</taxon>
        <taxon>Halteriidae</taxon>
        <taxon>Halteria</taxon>
    </lineage>
</organism>
<feature type="region of interest" description="Disordered" evidence="1">
    <location>
        <begin position="27"/>
        <end position="86"/>
    </location>
</feature>
<gene>
    <name evidence="2" type="ORF">FGO68_gene2513</name>
</gene>
<comment type="caution">
    <text evidence="2">The sequence shown here is derived from an EMBL/GenBank/DDBJ whole genome shotgun (WGS) entry which is preliminary data.</text>
</comment>
<dbReference type="Proteomes" id="UP000785679">
    <property type="component" value="Unassembled WGS sequence"/>
</dbReference>
<evidence type="ECO:0000313" key="3">
    <source>
        <dbReference type="Proteomes" id="UP000785679"/>
    </source>
</evidence>
<feature type="compositionally biased region" description="Polar residues" evidence="1">
    <location>
        <begin position="62"/>
        <end position="86"/>
    </location>
</feature>